<accession>A0A9N8HES0</accession>
<feature type="transmembrane region" description="Helical" evidence="1">
    <location>
        <begin position="345"/>
        <end position="364"/>
    </location>
</feature>
<keyword evidence="1" id="KW-1133">Transmembrane helix</keyword>
<dbReference type="EMBL" id="CAICTM010000422">
    <property type="protein sequence ID" value="CAB9510147.1"/>
    <property type="molecule type" value="Genomic_DNA"/>
</dbReference>
<keyword evidence="3" id="KW-1185">Reference proteome</keyword>
<dbReference type="SUPFAM" id="SSF52540">
    <property type="entry name" value="P-loop containing nucleoside triphosphate hydrolases"/>
    <property type="match status" value="1"/>
</dbReference>
<feature type="transmembrane region" description="Helical" evidence="1">
    <location>
        <begin position="237"/>
        <end position="257"/>
    </location>
</feature>
<protein>
    <submittedName>
        <fullName evidence="2">Uncharacterized protein</fullName>
    </submittedName>
</protein>
<name>A0A9N8HES0_9STRA</name>
<keyword evidence="1" id="KW-0812">Transmembrane</keyword>
<comment type="caution">
    <text evidence="2">The sequence shown here is derived from an EMBL/GenBank/DDBJ whole genome shotgun (WGS) entry which is preliminary data.</text>
</comment>
<dbReference type="AlphaFoldDB" id="A0A9N8HES0"/>
<dbReference type="Gene3D" id="3.40.50.300">
    <property type="entry name" value="P-loop containing nucleotide triphosphate hydrolases"/>
    <property type="match status" value="1"/>
</dbReference>
<evidence type="ECO:0000313" key="3">
    <source>
        <dbReference type="Proteomes" id="UP001153069"/>
    </source>
</evidence>
<feature type="transmembrane region" description="Helical" evidence="1">
    <location>
        <begin position="315"/>
        <end position="338"/>
    </location>
</feature>
<dbReference type="InterPro" id="IPR027417">
    <property type="entry name" value="P-loop_NTPase"/>
</dbReference>
<organism evidence="2 3">
    <name type="scientific">Seminavis robusta</name>
    <dbReference type="NCBI Taxonomy" id="568900"/>
    <lineage>
        <taxon>Eukaryota</taxon>
        <taxon>Sar</taxon>
        <taxon>Stramenopiles</taxon>
        <taxon>Ochrophyta</taxon>
        <taxon>Bacillariophyta</taxon>
        <taxon>Bacillariophyceae</taxon>
        <taxon>Bacillariophycidae</taxon>
        <taxon>Naviculales</taxon>
        <taxon>Naviculaceae</taxon>
        <taxon>Seminavis</taxon>
    </lineage>
</organism>
<feature type="transmembrane region" description="Helical" evidence="1">
    <location>
        <begin position="407"/>
        <end position="427"/>
    </location>
</feature>
<dbReference type="Proteomes" id="UP001153069">
    <property type="component" value="Unassembled WGS sequence"/>
</dbReference>
<dbReference type="OrthoDB" id="38405at2759"/>
<proteinExistence type="predicted"/>
<sequence length="511" mass="56883">MPLTTVVGSSGAGKTTFMQDVHKSHRCVYVRQYHSLRPYIPVAAIPDFDETELPFWNIYKQEGTAETIKVGGTMAGAFTAGLSGGQRKLFVFELIYQRTKRQRDLLICLDEPFAGVTDDYVPWVVDRLNLMRRHHNILLVTNDHVQALTGMSDNTITVSAVDRSVVTVNNNERVDREKAIMALSVGEAYAYEASGADYNFFVDAEMKKNASVMGVATYAICAFALFIPTFWGTAQEGAALVLIAIDMIGYFAIKPYLLSLVDWRNYVSEEAEALMHSSKGKQKLWKTYLTMCMILLISLLQYGLANAVIDGLGDFTYWIAIFFDSGSLTFPSICLGLYTSLPLEAVASISSLPFMLLIFFSTTYSPGSGIAVVKEFRYLFSRFYLWCMTPGVSHLMEGCPASRSLNVLYLVLTGSLGVIIFLVCMLVKNTRLNMKRDRKEKKRKSMAQDAEFQSLQLELYGVGQHASSKELLTEERQSSFSESGGKSMFASNDNSFSISSCDDSGVICFEV</sequence>
<keyword evidence="1" id="KW-0472">Membrane</keyword>
<evidence type="ECO:0000313" key="2">
    <source>
        <dbReference type="EMBL" id="CAB9510147.1"/>
    </source>
</evidence>
<gene>
    <name evidence="2" type="ORF">SEMRO_423_G139750.1</name>
</gene>
<feature type="transmembrane region" description="Helical" evidence="1">
    <location>
        <begin position="288"/>
        <end position="309"/>
    </location>
</feature>
<feature type="transmembrane region" description="Helical" evidence="1">
    <location>
        <begin position="210"/>
        <end position="231"/>
    </location>
</feature>
<evidence type="ECO:0000256" key="1">
    <source>
        <dbReference type="SAM" id="Phobius"/>
    </source>
</evidence>
<reference evidence="2" key="1">
    <citation type="submission" date="2020-06" db="EMBL/GenBank/DDBJ databases">
        <authorList>
            <consortium name="Plant Systems Biology data submission"/>
        </authorList>
    </citation>
    <scope>NUCLEOTIDE SEQUENCE</scope>
    <source>
        <strain evidence="2">D6</strain>
    </source>
</reference>